<dbReference type="EMBL" id="VMRG01000001">
    <property type="protein sequence ID" value="KAA6233121.1"/>
    <property type="molecule type" value="Genomic_DNA"/>
</dbReference>
<protein>
    <submittedName>
        <fullName evidence="1">Uncharacterized protein</fullName>
    </submittedName>
</protein>
<comment type="caution">
    <text evidence="1">The sequence shown here is derived from an EMBL/GenBank/DDBJ whole genome shotgun (WGS) entry which is preliminary data.</text>
</comment>
<proteinExistence type="predicted"/>
<dbReference type="AlphaFoldDB" id="A0A5M8ICL0"/>
<dbReference type="Proteomes" id="UP000327458">
    <property type="component" value="Unassembled WGS sequence"/>
</dbReference>
<name>A0A5M8ICL0_CHLPH</name>
<evidence type="ECO:0000313" key="2">
    <source>
        <dbReference type="EMBL" id="MWV55199.1"/>
    </source>
</evidence>
<dbReference type="RefSeq" id="WP_151419613.1">
    <property type="nucleotide sequence ID" value="NZ_VMRG01000001.1"/>
</dbReference>
<dbReference type="Proteomes" id="UP000489351">
    <property type="component" value="Unassembled WGS sequence"/>
</dbReference>
<evidence type="ECO:0000313" key="3">
    <source>
        <dbReference type="Proteomes" id="UP000327458"/>
    </source>
</evidence>
<organism evidence="1 3">
    <name type="scientific">Chlorobium phaeovibrioides</name>
    <dbReference type="NCBI Taxonomy" id="1094"/>
    <lineage>
        <taxon>Bacteria</taxon>
        <taxon>Pseudomonadati</taxon>
        <taxon>Chlorobiota</taxon>
        <taxon>Chlorobiia</taxon>
        <taxon>Chlorobiales</taxon>
        <taxon>Chlorobiaceae</taxon>
        <taxon>Chlorobium/Pelodictyon group</taxon>
        <taxon>Chlorobium</taxon>
    </lineage>
</organism>
<gene>
    <name evidence="1" type="ORF">FP507_08775</name>
    <name evidence="2" type="ORF">GJ685_09065</name>
</gene>
<evidence type="ECO:0000313" key="4">
    <source>
        <dbReference type="Proteomes" id="UP000489351"/>
    </source>
</evidence>
<sequence length="139" mass="15839">MAFSSDADLMAMQPGIFDYGFSSFEEYHSLAEAELARDIKISWIPRQRTVKAADFDHYQLDAAQWKRAACCRVLGWHVLPMLAVSTDATTFWLGMADDYQKMYREEIKTVVNVGVWYDAGAGLEEIASTSLAESQRIWR</sequence>
<dbReference type="EMBL" id="WUBZ01000065">
    <property type="protein sequence ID" value="MWV55199.1"/>
    <property type="molecule type" value="Genomic_DNA"/>
</dbReference>
<reference evidence="2 4" key="2">
    <citation type="submission" date="2019-11" db="EMBL/GenBank/DDBJ databases">
        <title>Green- and brown-colored morphotypes of Chlorobia in the stratified aquatic ecosystems of Kandalaksha Gulf (White Sea): A model for study of the accessory genome evolution.</title>
        <authorList>
            <person name="Grouzdev D.S."/>
        </authorList>
    </citation>
    <scope>NUCLEOTIDE SEQUENCE [LARGE SCALE GENOMIC DNA]</scope>
    <source>
        <strain evidence="2 4">ZM</strain>
    </source>
</reference>
<keyword evidence="4" id="KW-1185">Reference proteome</keyword>
<reference evidence="1 3" key="1">
    <citation type="submission" date="2019-07" db="EMBL/GenBank/DDBJ databases">
        <title>Draft genome Sequence of Chlorobium phaeovibrioides sp. strain PhvTcv-s14, from the Phylum Chlorobi.</title>
        <authorList>
            <person name="Babenko V."/>
            <person name="Boldyreva D."/>
            <person name="Kanygina A."/>
            <person name="Selezneva O."/>
            <person name="Akopiyan T."/>
            <person name="Lunina O."/>
        </authorList>
    </citation>
    <scope>NUCLEOTIDE SEQUENCE [LARGE SCALE GENOMIC DNA]</scope>
    <source>
        <strain evidence="1 3">GrTcv12</strain>
    </source>
</reference>
<accession>A0A5M8ICL0</accession>
<evidence type="ECO:0000313" key="1">
    <source>
        <dbReference type="EMBL" id="KAA6233121.1"/>
    </source>
</evidence>